<reference evidence="1 2" key="1">
    <citation type="journal article" date="2022" name="New Phytol.">
        <title>Ecological generalism drives hyperdiversity of secondary metabolite gene clusters in xylarialean endophytes.</title>
        <authorList>
            <person name="Franco M.E.E."/>
            <person name="Wisecaver J.H."/>
            <person name="Arnold A.E."/>
            <person name="Ju Y.M."/>
            <person name="Slot J.C."/>
            <person name="Ahrendt S."/>
            <person name="Moore L.P."/>
            <person name="Eastman K.E."/>
            <person name="Scott K."/>
            <person name="Konkel Z."/>
            <person name="Mondo S.J."/>
            <person name="Kuo A."/>
            <person name="Hayes R.D."/>
            <person name="Haridas S."/>
            <person name="Andreopoulos B."/>
            <person name="Riley R."/>
            <person name="LaButti K."/>
            <person name="Pangilinan J."/>
            <person name="Lipzen A."/>
            <person name="Amirebrahimi M."/>
            <person name="Yan J."/>
            <person name="Adam C."/>
            <person name="Keymanesh K."/>
            <person name="Ng V."/>
            <person name="Louie K."/>
            <person name="Northen T."/>
            <person name="Drula E."/>
            <person name="Henrissat B."/>
            <person name="Hsieh H.M."/>
            <person name="Youens-Clark K."/>
            <person name="Lutzoni F."/>
            <person name="Miadlikowska J."/>
            <person name="Eastwood D.C."/>
            <person name="Hamelin R.C."/>
            <person name="Grigoriev I.V."/>
            <person name="U'Ren J.M."/>
        </authorList>
    </citation>
    <scope>NUCLEOTIDE SEQUENCE [LARGE SCALE GENOMIC DNA]</scope>
    <source>
        <strain evidence="1 2">CBS 119005</strain>
    </source>
</reference>
<dbReference type="Proteomes" id="UP001497700">
    <property type="component" value="Unassembled WGS sequence"/>
</dbReference>
<evidence type="ECO:0000313" key="1">
    <source>
        <dbReference type="EMBL" id="KAI4862197.1"/>
    </source>
</evidence>
<accession>A0ACB9YSL8</accession>
<dbReference type="EMBL" id="MU393531">
    <property type="protein sequence ID" value="KAI4862197.1"/>
    <property type="molecule type" value="Genomic_DNA"/>
</dbReference>
<organism evidence="1 2">
    <name type="scientific">Hypoxylon rubiginosum</name>
    <dbReference type="NCBI Taxonomy" id="110542"/>
    <lineage>
        <taxon>Eukaryota</taxon>
        <taxon>Fungi</taxon>
        <taxon>Dikarya</taxon>
        <taxon>Ascomycota</taxon>
        <taxon>Pezizomycotina</taxon>
        <taxon>Sordariomycetes</taxon>
        <taxon>Xylariomycetidae</taxon>
        <taxon>Xylariales</taxon>
        <taxon>Hypoxylaceae</taxon>
        <taxon>Hypoxylon</taxon>
    </lineage>
</organism>
<proteinExistence type="predicted"/>
<name>A0ACB9YSL8_9PEZI</name>
<sequence length="650" mass="70561">MGDSWQRNTSLSDYSGGFSQAASTSNSTFGVINQFKFLAAKSIRTSTIILAAFNIVSAFATAAGIYYDCYSTAKRSNPGGRTKVNLFRCVHGPETYPFVLSLGITVQGIIFAVSQSYGLSGLFIPGCSLISQFMWPAIFIVPYIQLVFGLEITFRALRTRPFPSRGKWTTVICLVIVKVLLVATGVVGFFILPPSFCFASLFWFVAKWAEGGFVLLLIVVVVLALCSITIFIRLTRYSTIETSERVSASRTVYYLALAVISNALIVPFFISLTFSSTMDDNGEPGLTLSMISTVVANVTGLMTGGLHLFLRSNTIGTIAPKDKLAEYERQQAKYQDRTEGTNGMDFNGHILQPVSGPRSFKSESRENLVNEKGDVEMGNSPLFSPRDPNPLKSNAVFDGTDIPQAPEPAQVASTISPNTHNRKPSASYTLFPSKNQNNTASVALLPSAAYNPNPQSNFNATNFPFNNFNDTLRPPPTIQAWGRHKRDSSMASSATVQIGLRLSNIADIGPIPKPSLDTERGYALDYLEKEEMGLAYRPSPLATSSTANVAPPQAPVGPRDSMAKYVRQEPAKPEEEKKDCTLSPTVYDPNSPTKTKTPSPRGVGFNVPRRANTTPVQGAQTPSPSPSQSPSPPRNRGNSSSAADNRSDWI</sequence>
<gene>
    <name evidence="1" type="ORF">F4820DRAFT_460361</name>
</gene>
<comment type="caution">
    <text evidence="1">The sequence shown here is derived from an EMBL/GenBank/DDBJ whole genome shotgun (WGS) entry which is preliminary data.</text>
</comment>
<keyword evidence="2" id="KW-1185">Reference proteome</keyword>
<protein>
    <submittedName>
        <fullName evidence="1">Uncharacterized protein</fullName>
    </submittedName>
</protein>
<evidence type="ECO:0000313" key="2">
    <source>
        <dbReference type="Proteomes" id="UP001497700"/>
    </source>
</evidence>